<dbReference type="Gene3D" id="3.20.20.450">
    <property type="entry name" value="EAL domain"/>
    <property type="match status" value="1"/>
</dbReference>
<dbReference type="Pfam" id="PF00563">
    <property type="entry name" value="EAL"/>
    <property type="match status" value="1"/>
</dbReference>
<evidence type="ECO:0000256" key="3">
    <source>
        <dbReference type="ARBA" id="ARBA00022692"/>
    </source>
</evidence>
<comment type="caution">
    <text evidence="12">The sequence shown here is derived from an EMBL/GenBank/DDBJ whole genome shotgun (WGS) entry which is preliminary data.</text>
</comment>
<dbReference type="InterPro" id="IPR043128">
    <property type="entry name" value="Rev_trsase/Diguanyl_cyclase"/>
</dbReference>
<accession>A0ABU9UCB8</accession>
<dbReference type="InterPro" id="IPR000014">
    <property type="entry name" value="PAS"/>
</dbReference>
<dbReference type="Pfam" id="PF08269">
    <property type="entry name" value="dCache_2"/>
    <property type="match status" value="1"/>
</dbReference>
<gene>
    <name evidence="12" type="ORF">WKV44_07095</name>
</gene>
<dbReference type="SUPFAM" id="SSF55785">
    <property type="entry name" value="PYP-like sensor domain (PAS domain)"/>
    <property type="match status" value="1"/>
</dbReference>
<dbReference type="EMBL" id="JBCHKQ010000003">
    <property type="protein sequence ID" value="MEM5948306.1"/>
    <property type="molecule type" value="Genomic_DNA"/>
</dbReference>
<dbReference type="Proteomes" id="UP001466331">
    <property type="component" value="Unassembled WGS sequence"/>
</dbReference>
<evidence type="ECO:0000256" key="2">
    <source>
        <dbReference type="ARBA" id="ARBA00022475"/>
    </source>
</evidence>
<dbReference type="SMART" id="SM00267">
    <property type="entry name" value="GGDEF"/>
    <property type="match status" value="1"/>
</dbReference>
<keyword evidence="3 6" id="KW-0812">Transmembrane</keyword>
<keyword evidence="4 6" id="KW-1133">Transmembrane helix</keyword>
<dbReference type="CDD" id="cd12912">
    <property type="entry name" value="PDC2_MCP_like"/>
    <property type="match status" value="1"/>
</dbReference>
<evidence type="ECO:0000259" key="8">
    <source>
        <dbReference type="PROSITE" id="PS50113"/>
    </source>
</evidence>
<dbReference type="InterPro" id="IPR000160">
    <property type="entry name" value="GGDEF_dom"/>
</dbReference>
<feature type="domain" description="PAC" evidence="8">
    <location>
        <begin position="560"/>
        <end position="611"/>
    </location>
</feature>
<dbReference type="SMART" id="SM00091">
    <property type="entry name" value="PAS"/>
    <property type="match status" value="1"/>
</dbReference>
<comment type="subcellular location">
    <subcellularLocation>
        <location evidence="1">Cell membrane</location>
        <topology evidence="1">Multi-pass membrane protein</topology>
    </subcellularLocation>
</comment>
<dbReference type="PROSITE" id="PS50885">
    <property type="entry name" value="HAMP"/>
    <property type="match status" value="1"/>
</dbReference>
<dbReference type="PROSITE" id="PS50887">
    <property type="entry name" value="GGDEF"/>
    <property type="match status" value="1"/>
</dbReference>
<sequence>MENKKGRKKNVRIAWYKLIAIKILFLHLIIVAAGITILFYFTNSLIERTIGTQETKKIQEETEIISETIENTGRHMILQELRQNVSKAIDICRAYQSEIQQHTHTPEEAKEHVMEYLKKQKIGESGYFAIVDSKANIIYHPQKELIGKNMANDTIIKRITEEKKGYFDYIWKNPGEQKARKKVLYMDYFSEWDWIVVATAYKEEYTSLIEENLLSDMLSAIVKNNKTFIMITSENNKRIISKNTIPDFSPNTYDITKNAIEDNHINYQYHGKTYVLVKNIIKDFSWNIFVIYSKSLLADTKNVLIRISGISLMAILVLSLFLTAYIYLRISRPIIKALPILKLATNGYLNARLKPVGHTELSILASYFNKLMLSLSQTIQEKNKAIAQSSFLGLFPQENPNPVIFINKDVKIAYANRTASRIFSIPEGYCNKELPTELKAIEENPGKNITITKDKTVYEFIPSPISKFDGIFYFGRDITKEKEYEKNLLIYKWLFEHAYEGMAITDEDGTIEQINPSFTNITGYTKAEAIGQNPRILKSEHHPPEFYVKMWNDLVTKGAWADEIWNRRKNGEVYPEWLSIFRIKDADKQVHYVGIFHDISNQKSMEEKLRHMAYHDALTGLPNRSLLNDRLKKHIAGAKRSGTSLAVVFIDMDNFKGINDTFGHKAGDLILKKIADILRKVCREVDTIARISGDEFALVLPDMRDRAFAIGVIKRIFKTAETNSLEYKGNSIPVSLSAGIAFYPDDGKTAEELLSHSDMALYRAKRHGKGRYEIYNKSDSEIVSRQMETYAFLREAVENNKINFLWKPWCTKEGNIEYLESTLRCNEADHLNTKTILEMIEQLNIAEEMLQTTLYHIAQLIEKISSGNIANFPDIVIRLPYSVIFSTSFSDNFIELCEKNSVTPKKFFFIFSSPVVKREKSKEAHPYILTLMEKGIRGSIDADWGIHISLSSYDEKIIAPFERLPNNILYRITETMDKDEQKTIEAINLLIKLKRYPDKKVVITDLNTEKDADFARKTEADLLSGPIIYPALPIDNIDAAIRNIK</sequence>
<dbReference type="PROSITE" id="PS50112">
    <property type="entry name" value="PAS"/>
    <property type="match status" value="1"/>
</dbReference>
<dbReference type="SUPFAM" id="SSF141868">
    <property type="entry name" value="EAL domain-like"/>
    <property type="match status" value="1"/>
</dbReference>
<dbReference type="SMART" id="SM01049">
    <property type="entry name" value="Cache_2"/>
    <property type="match status" value="1"/>
</dbReference>
<reference evidence="12 13" key="1">
    <citation type="submission" date="2024-03" db="EMBL/GenBank/DDBJ databases">
        <title>Ignisphaera cupida sp. nov., a hyperthermophilic hydrolytic archaeon from a hot spring of Kamchatka, and proposal of Ignisphaeraceae fam. nov.</title>
        <authorList>
            <person name="Podosokorskaya O.A."/>
            <person name="Elcheninov A.G."/>
            <person name="Maltseva A.I."/>
            <person name="Zayulina K.S."/>
            <person name="Novikov A."/>
            <person name="Merkel A.Y."/>
        </authorList>
    </citation>
    <scope>NUCLEOTIDE SEQUENCE [LARGE SCALE GENOMIC DNA]</scope>
    <source>
        <strain evidence="12 13">38H-sp</strain>
    </source>
</reference>
<feature type="domain" description="GGDEF" evidence="11">
    <location>
        <begin position="643"/>
        <end position="777"/>
    </location>
</feature>
<keyword evidence="2" id="KW-1003">Cell membrane</keyword>
<dbReference type="InterPro" id="IPR033480">
    <property type="entry name" value="sCache_2"/>
</dbReference>
<dbReference type="InterPro" id="IPR035965">
    <property type="entry name" value="PAS-like_dom_sf"/>
</dbReference>
<dbReference type="InterPro" id="IPR029787">
    <property type="entry name" value="Nucleotide_cyclase"/>
</dbReference>
<dbReference type="SUPFAM" id="SSF55073">
    <property type="entry name" value="Nucleotide cyclase"/>
    <property type="match status" value="1"/>
</dbReference>
<dbReference type="PANTHER" id="PTHR46663">
    <property type="entry name" value="DIGUANYLATE CYCLASE DGCT-RELATED"/>
    <property type="match status" value="1"/>
</dbReference>
<dbReference type="Pfam" id="PF13426">
    <property type="entry name" value="PAS_9"/>
    <property type="match status" value="1"/>
</dbReference>
<dbReference type="NCBIfam" id="TIGR00229">
    <property type="entry name" value="sensory_box"/>
    <property type="match status" value="1"/>
</dbReference>
<feature type="domain" description="HAMP" evidence="10">
    <location>
        <begin position="328"/>
        <end position="380"/>
    </location>
</feature>
<evidence type="ECO:0000259" key="10">
    <source>
        <dbReference type="PROSITE" id="PS50885"/>
    </source>
</evidence>
<dbReference type="GO" id="GO:0052621">
    <property type="term" value="F:diguanylate cyclase activity"/>
    <property type="evidence" value="ECO:0007669"/>
    <property type="project" value="UniProtKB-EC"/>
</dbReference>
<dbReference type="SMART" id="SM00086">
    <property type="entry name" value="PAC"/>
    <property type="match status" value="1"/>
</dbReference>
<evidence type="ECO:0000313" key="13">
    <source>
        <dbReference type="Proteomes" id="UP001466331"/>
    </source>
</evidence>
<dbReference type="EC" id="2.7.7.65" evidence="12"/>
<keyword evidence="12" id="KW-0808">Transferase</keyword>
<dbReference type="Gene3D" id="3.30.70.270">
    <property type="match status" value="1"/>
</dbReference>
<evidence type="ECO:0000256" key="5">
    <source>
        <dbReference type="ARBA" id="ARBA00023136"/>
    </source>
</evidence>
<feature type="domain" description="PAS" evidence="7">
    <location>
        <begin position="494"/>
        <end position="543"/>
    </location>
</feature>
<name>A0ABU9UCB8_9SPIR</name>
<dbReference type="InterPro" id="IPR003660">
    <property type="entry name" value="HAMP_dom"/>
</dbReference>
<keyword evidence="5 6" id="KW-0472">Membrane</keyword>
<dbReference type="InterPro" id="IPR000700">
    <property type="entry name" value="PAS-assoc_C"/>
</dbReference>
<organism evidence="12 13">
    <name type="scientific">Rarispira pelagica</name>
    <dbReference type="NCBI Taxonomy" id="3141764"/>
    <lineage>
        <taxon>Bacteria</taxon>
        <taxon>Pseudomonadati</taxon>
        <taxon>Spirochaetota</taxon>
        <taxon>Spirochaetia</taxon>
        <taxon>Winmispirales</taxon>
        <taxon>Winmispiraceae</taxon>
        <taxon>Rarispira</taxon>
    </lineage>
</organism>
<dbReference type="NCBIfam" id="TIGR00254">
    <property type="entry name" value="GGDEF"/>
    <property type="match status" value="1"/>
</dbReference>
<evidence type="ECO:0000256" key="4">
    <source>
        <dbReference type="ARBA" id="ARBA00022989"/>
    </source>
</evidence>
<dbReference type="InterPro" id="IPR001610">
    <property type="entry name" value="PAC"/>
</dbReference>
<evidence type="ECO:0000259" key="11">
    <source>
        <dbReference type="PROSITE" id="PS50887"/>
    </source>
</evidence>
<dbReference type="InterPro" id="IPR052163">
    <property type="entry name" value="DGC-Regulatory_Protein"/>
</dbReference>
<dbReference type="Pfam" id="PF00990">
    <property type="entry name" value="GGDEF"/>
    <property type="match status" value="1"/>
</dbReference>
<dbReference type="Gene3D" id="3.30.450.20">
    <property type="entry name" value="PAS domain"/>
    <property type="match status" value="2"/>
</dbReference>
<dbReference type="InterPro" id="IPR001633">
    <property type="entry name" value="EAL_dom"/>
</dbReference>
<evidence type="ECO:0000259" key="7">
    <source>
        <dbReference type="PROSITE" id="PS50112"/>
    </source>
</evidence>
<protein>
    <submittedName>
        <fullName evidence="12">Diguanylate cyclase</fullName>
        <ecNumber evidence="12">2.7.7.65</ecNumber>
    </submittedName>
</protein>
<proteinExistence type="predicted"/>
<evidence type="ECO:0000256" key="1">
    <source>
        <dbReference type="ARBA" id="ARBA00004651"/>
    </source>
</evidence>
<dbReference type="PANTHER" id="PTHR46663:SF3">
    <property type="entry name" value="SLL0267 PROTEIN"/>
    <property type="match status" value="1"/>
</dbReference>
<evidence type="ECO:0000313" key="12">
    <source>
        <dbReference type="EMBL" id="MEM5948306.1"/>
    </source>
</evidence>
<dbReference type="RefSeq" id="WP_420069759.1">
    <property type="nucleotide sequence ID" value="NZ_JBCHKQ010000003.1"/>
</dbReference>
<evidence type="ECO:0000259" key="9">
    <source>
        <dbReference type="PROSITE" id="PS50883"/>
    </source>
</evidence>
<keyword evidence="13" id="KW-1185">Reference proteome</keyword>
<feature type="domain" description="EAL" evidence="9">
    <location>
        <begin position="786"/>
        <end position="1045"/>
    </location>
</feature>
<dbReference type="CDD" id="cd00130">
    <property type="entry name" value="PAS"/>
    <property type="match status" value="1"/>
</dbReference>
<dbReference type="InterPro" id="IPR035919">
    <property type="entry name" value="EAL_sf"/>
</dbReference>
<feature type="transmembrane region" description="Helical" evidence="6">
    <location>
        <begin position="21"/>
        <end position="41"/>
    </location>
</feature>
<keyword evidence="12" id="KW-0548">Nucleotidyltransferase</keyword>
<dbReference type="InterPro" id="IPR004010">
    <property type="entry name" value="Double_Cache_2"/>
</dbReference>
<evidence type="ECO:0000256" key="6">
    <source>
        <dbReference type="SAM" id="Phobius"/>
    </source>
</evidence>
<dbReference type="PROSITE" id="PS50883">
    <property type="entry name" value="EAL"/>
    <property type="match status" value="1"/>
</dbReference>
<dbReference type="CDD" id="cd01949">
    <property type="entry name" value="GGDEF"/>
    <property type="match status" value="1"/>
</dbReference>
<dbReference type="PROSITE" id="PS50113">
    <property type="entry name" value="PAC"/>
    <property type="match status" value="1"/>
</dbReference>
<dbReference type="Gene3D" id="6.10.340.10">
    <property type="match status" value="1"/>
</dbReference>